<accession>A0A225WKJ7</accession>
<dbReference type="OrthoDB" id="142842at2759"/>
<dbReference type="Proteomes" id="UP000198211">
    <property type="component" value="Unassembled WGS sequence"/>
</dbReference>
<dbReference type="EMBL" id="NBNE01000632">
    <property type="protein sequence ID" value="OWZ18165.1"/>
    <property type="molecule type" value="Genomic_DNA"/>
</dbReference>
<dbReference type="AlphaFoldDB" id="A0A225WKJ7"/>
<comment type="caution">
    <text evidence="2">The sequence shown here is derived from an EMBL/GenBank/DDBJ whole genome shotgun (WGS) entry which is preliminary data.</text>
</comment>
<feature type="region of interest" description="Disordered" evidence="1">
    <location>
        <begin position="22"/>
        <end position="44"/>
    </location>
</feature>
<feature type="compositionally biased region" description="Acidic residues" evidence="1">
    <location>
        <begin position="22"/>
        <end position="38"/>
    </location>
</feature>
<keyword evidence="3" id="KW-1185">Reference proteome</keyword>
<protein>
    <submittedName>
        <fullName evidence="2">Uncharacterized protein</fullName>
    </submittedName>
</protein>
<organism evidence="2 3">
    <name type="scientific">Phytophthora megakarya</name>
    <dbReference type="NCBI Taxonomy" id="4795"/>
    <lineage>
        <taxon>Eukaryota</taxon>
        <taxon>Sar</taxon>
        <taxon>Stramenopiles</taxon>
        <taxon>Oomycota</taxon>
        <taxon>Peronosporomycetes</taxon>
        <taxon>Peronosporales</taxon>
        <taxon>Peronosporaceae</taxon>
        <taxon>Phytophthora</taxon>
    </lineage>
</organism>
<sequence>MSVTTRSGRYADAPAGLLMELAADDDDGQRDDGSDESVEEVRDSNGAVMVAVEGPDVYHTSWAAWLSYFTGYCERTLQVLPVKQTMLPAE</sequence>
<name>A0A225WKJ7_9STRA</name>
<gene>
    <name evidence="2" type="ORF">PHMEG_0007793</name>
</gene>
<evidence type="ECO:0000313" key="2">
    <source>
        <dbReference type="EMBL" id="OWZ18165.1"/>
    </source>
</evidence>
<reference evidence="3" key="1">
    <citation type="submission" date="2017-03" db="EMBL/GenBank/DDBJ databases">
        <title>Phytopthora megakarya and P. palmivora, two closely related causual agents of cacao black pod achieved similar genome size and gene model numbers by different mechanisms.</title>
        <authorList>
            <person name="Ali S."/>
            <person name="Shao J."/>
            <person name="Larry D.J."/>
            <person name="Kronmiller B."/>
            <person name="Shen D."/>
            <person name="Strem M.D."/>
            <person name="Melnick R.L."/>
            <person name="Guiltinan M.J."/>
            <person name="Tyler B.M."/>
            <person name="Meinhardt L.W."/>
            <person name="Bailey B.A."/>
        </authorList>
    </citation>
    <scope>NUCLEOTIDE SEQUENCE [LARGE SCALE GENOMIC DNA]</scope>
    <source>
        <strain evidence="3">zdho120</strain>
    </source>
</reference>
<evidence type="ECO:0000256" key="1">
    <source>
        <dbReference type="SAM" id="MobiDB-lite"/>
    </source>
</evidence>
<evidence type="ECO:0000313" key="3">
    <source>
        <dbReference type="Proteomes" id="UP000198211"/>
    </source>
</evidence>
<proteinExistence type="predicted"/>